<dbReference type="AlphaFoldDB" id="A0A4Y9ZWV2"/>
<feature type="compositionally biased region" description="Low complexity" evidence="1">
    <location>
        <begin position="1"/>
        <end position="12"/>
    </location>
</feature>
<evidence type="ECO:0000256" key="1">
    <source>
        <dbReference type="SAM" id="MobiDB-lite"/>
    </source>
</evidence>
<proteinExistence type="predicted"/>
<evidence type="ECO:0000313" key="2">
    <source>
        <dbReference type="EMBL" id="TFY77979.1"/>
    </source>
</evidence>
<accession>A0A4Y9ZWV2</accession>
<feature type="compositionally biased region" description="Polar residues" evidence="1">
    <location>
        <begin position="318"/>
        <end position="342"/>
    </location>
</feature>
<dbReference type="Proteomes" id="UP000298061">
    <property type="component" value="Unassembled WGS sequence"/>
</dbReference>
<feature type="compositionally biased region" description="Basic and acidic residues" evidence="1">
    <location>
        <begin position="45"/>
        <end position="55"/>
    </location>
</feature>
<protein>
    <submittedName>
        <fullName evidence="2">Uncharacterized protein</fullName>
    </submittedName>
</protein>
<sequence>MSVSSQASVAAAIRNRPQARSQFEPDEQWKTETRQRIEGNMKEMVEEAQKARDTALGEAVDEESKSQILKDFEMSMRTIRGLAQEEFNRQLFDEISQRRWASGQQVDLNWSEEAKQEQQRILEQIKKEEGEKSPNPLSESPNIHDQVARAPEPRASHLAAAVQQDHPPSSSSEGGDASAASGSEDESADVDALDNRPYPLPPQPPPPPVPLASHPFTLRQPMPPPPRRMNNFDRRPQPGPPPMRPSDNRHREDDEEDQYGDTEEEEDEEEEEEEEQHPRRQLSRPRMNGPNTHRRSSSSSFTRGAPAEIWRPPPPASQPSGLSRTLQHATSLHTNPRRSSINPRVAAASPA</sequence>
<organism evidence="2 3">
    <name type="scientific">Hericium alpestre</name>
    <dbReference type="NCBI Taxonomy" id="135208"/>
    <lineage>
        <taxon>Eukaryota</taxon>
        <taxon>Fungi</taxon>
        <taxon>Dikarya</taxon>
        <taxon>Basidiomycota</taxon>
        <taxon>Agaricomycotina</taxon>
        <taxon>Agaricomycetes</taxon>
        <taxon>Russulales</taxon>
        <taxon>Hericiaceae</taxon>
        <taxon>Hericium</taxon>
    </lineage>
</organism>
<dbReference type="OrthoDB" id="2723779at2759"/>
<evidence type="ECO:0000313" key="3">
    <source>
        <dbReference type="Proteomes" id="UP000298061"/>
    </source>
</evidence>
<feature type="compositionally biased region" description="Acidic residues" evidence="1">
    <location>
        <begin position="253"/>
        <end position="275"/>
    </location>
</feature>
<feature type="compositionally biased region" description="Basic and acidic residues" evidence="1">
    <location>
        <begin position="112"/>
        <end position="132"/>
    </location>
</feature>
<reference evidence="2 3" key="1">
    <citation type="submission" date="2019-02" db="EMBL/GenBank/DDBJ databases">
        <title>Genome sequencing of the rare red list fungi Hericium alpestre (H. flagellum).</title>
        <authorList>
            <person name="Buettner E."/>
            <person name="Kellner H."/>
        </authorList>
    </citation>
    <scope>NUCLEOTIDE SEQUENCE [LARGE SCALE GENOMIC DNA]</scope>
    <source>
        <strain evidence="2 3">DSM 108284</strain>
    </source>
</reference>
<feature type="region of interest" description="Disordered" evidence="1">
    <location>
        <begin position="102"/>
        <end position="351"/>
    </location>
</feature>
<feature type="compositionally biased region" description="Pro residues" evidence="1">
    <location>
        <begin position="198"/>
        <end position="210"/>
    </location>
</feature>
<dbReference type="STRING" id="135208.A0A4Y9ZWV2"/>
<gene>
    <name evidence="2" type="ORF">EWM64_g6038</name>
</gene>
<comment type="caution">
    <text evidence="2">The sequence shown here is derived from an EMBL/GenBank/DDBJ whole genome shotgun (WGS) entry which is preliminary data.</text>
</comment>
<feature type="region of interest" description="Disordered" evidence="1">
    <location>
        <begin position="1"/>
        <end position="32"/>
    </location>
</feature>
<feature type="compositionally biased region" description="Low complexity" evidence="1">
    <location>
        <begin position="169"/>
        <end position="182"/>
    </location>
</feature>
<name>A0A4Y9ZWV2_9AGAM</name>
<dbReference type="EMBL" id="SFCI01000778">
    <property type="protein sequence ID" value="TFY77979.1"/>
    <property type="molecule type" value="Genomic_DNA"/>
</dbReference>
<feature type="region of interest" description="Disordered" evidence="1">
    <location>
        <begin position="45"/>
        <end position="66"/>
    </location>
</feature>
<feature type="compositionally biased region" description="Acidic residues" evidence="1">
    <location>
        <begin position="183"/>
        <end position="192"/>
    </location>
</feature>
<keyword evidence="3" id="KW-1185">Reference proteome</keyword>